<dbReference type="GO" id="GO:0015920">
    <property type="term" value="P:lipopolysaccharide transport"/>
    <property type="evidence" value="ECO:0007669"/>
    <property type="project" value="TreeGrafter"/>
</dbReference>
<organism evidence="13 14">
    <name type="scientific">Phocoenobacter skyensis</name>
    <dbReference type="NCBI Taxonomy" id="97481"/>
    <lineage>
        <taxon>Bacteria</taxon>
        <taxon>Pseudomonadati</taxon>
        <taxon>Pseudomonadota</taxon>
        <taxon>Gammaproteobacteria</taxon>
        <taxon>Pasteurellales</taxon>
        <taxon>Pasteurellaceae</taxon>
        <taxon>Phocoenobacter</taxon>
    </lineage>
</organism>
<evidence type="ECO:0000313" key="14">
    <source>
        <dbReference type="Proteomes" id="UP000198883"/>
    </source>
</evidence>
<dbReference type="STRING" id="97481.SAMN05444853_10139"/>
<comment type="similarity">
    <text evidence="3">Belongs to the LptF/LptG family.</text>
</comment>
<dbReference type="InterPro" id="IPR030922">
    <property type="entry name" value="LptF"/>
</dbReference>
<comment type="subcellular location">
    <subcellularLocation>
        <location evidence="2">Cell inner membrane</location>
        <topology evidence="2">Multi-pass membrane protein</topology>
    </subcellularLocation>
</comment>
<feature type="transmembrane region" description="Helical" evidence="12">
    <location>
        <begin position="335"/>
        <end position="361"/>
    </location>
</feature>
<keyword evidence="9 12" id="KW-1133">Transmembrane helix</keyword>
<feature type="transmembrane region" description="Helical" evidence="12">
    <location>
        <begin position="106"/>
        <end position="127"/>
    </location>
</feature>
<evidence type="ECO:0000256" key="9">
    <source>
        <dbReference type="ARBA" id="ARBA00022989"/>
    </source>
</evidence>
<feature type="transmembrane region" description="Helical" evidence="12">
    <location>
        <begin position="61"/>
        <end position="85"/>
    </location>
</feature>
<dbReference type="PANTHER" id="PTHR33529">
    <property type="entry name" value="SLR0882 PROTEIN-RELATED"/>
    <property type="match status" value="1"/>
</dbReference>
<evidence type="ECO:0000256" key="6">
    <source>
        <dbReference type="ARBA" id="ARBA00022475"/>
    </source>
</evidence>
<keyword evidence="8 12" id="KW-0812">Transmembrane</keyword>
<evidence type="ECO:0000256" key="5">
    <source>
        <dbReference type="ARBA" id="ARBA00022448"/>
    </source>
</evidence>
<evidence type="ECO:0000256" key="4">
    <source>
        <dbReference type="ARBA" id="ARBA00014213"/>
    </source>
</evidence>
<comment type="subunit">
    <text evidence="11">Component of the lipopolysaccharide transport and assembly complex. The LptBFG transporter is composed of two ATP-binding proteins (LptB) and two transmembrane proteins (LptF and LptG).</text>
</comment>
<keyword evidence="5" id="KW-0813">Transport</keyword>
<dbReference type="NCBIfam" id="TIGR04407">
    <property type="entry name" value="LptF_YjgP"/>
    <property type="match status" value="1"/>
</dbReference>
<feature type="transmembrane region" description="Helical" evidence="12">
    <location>
        <begin position="303"/>
        <end position="323"/>
    </location>
</feature>
<dbReference type="Proteomes" id="UP000198883">
    <property type="component" value="Unassembled WGS sequence"/>
</dbReference>
<evidence type="ECO:0000313" key="13">
    <source>
        <dbReference type="EMBL" id="SEL88865.1"/>
    </source>
</evidence>
<evidence type="ECO:0000256" key="1">
    <source>
        <dbReference type="ARBA" id="ARBA00002265"/>
    </source>
</evidence>
<evidence type="ECO:0000256" key="10">
    <source>
        <dbReference type="ARBA" id="ARBA00023136"/>
    </source>
</evidence>
<evidence type="ECO:0000256" key="2">
    <source>
        <dbReference type="ARBA" id="ARBA00004429"/>
    </source>
</evidence>
<keyword evidence="10 12" id="KW-0472">Membrane</keyword>
<dbReference type="PANTHER" id="PTHR33529:SF7">
    <property type="entry name" value="LIPOPOLYSACCHARIDE EXPORT SYSTEM PERMEASE PROTEIN LPTF"/>
    <property type="match status" value="1"/>
</dbReference>
<dbReference type="Pfam" id="PF03739">
    <property type="entry name" value="LptF_LptG"/>
    <property type="match status" value="1"/>
</dbReference>
<feature type="transmembrane region" description="Helical" evidence="12">
    <location>
        <begin position="20"/>
        <end position="41"/>
    </location>
</feature>
<reference evidence="14" key="1">
    <citation type="submission" date="2016-10" db="EMBL/GenBank/DDBJ databases">
        <authorList>
            <person name="Varghese N."/>
            <person name="Submissions S."/>
        </authorList>
    </citation>
    <scope>NUCLEOTIDE SEQUENCE [LARGE SCALE GENOMIC DNA]</scope>
    <source>
        <strain evidence="14">DSM 24204</strain>
    </source>
</reference>
<dbReference type="InterPro" id="IPR005495">
    <property type="entry name" value="LptG/LptF_permease"/>
</dbReference>
<dbReference type="GO" id="GO:0043190">
    <property type="term" value="C:ATP-binding cassette (ABC) transporter complex"/>
    <property type="evidence" value="ECO:0007669"/>
    <property type="project" value="InterPro"/>
</dbReference>
<feature type="transmembrane region" description="Helical" evidence="12">
    <location>
        <begin position="273"/>
        <end position="291"/>
    </location>
</feature>
<accession>A0A1H7TWC8</accession>
<dbReference type="GO" id="GO:0055085">
    <property type="term" value="P:transmembrane transport"/>
    <property type="evidence" value="ECO:0007669"/>
    <property type="project" value="InterPro"/>
</dbReference>
<dbReference type="EMBL" id="FOBN01000001">
    <property type="protein sequence ID" value="SEL88865.1"/>
    <property type="molecule type" value="Genomic_DNA"/>
</dbReference>
<sequence length="371" mass="41148">MIYLNEIIIVIFSRYLTKEIFKSQIAILFILLLIFFCQQLVRVLSSAVSGKIPTDLVVHLLGLGMPTMAQLMLPLSLFVALLLTLGRFYAESEITVMRACGVGQGVLVKVALFLSVFTTALATYNAFWVNPWAMSKQSELLAEAETNPRFSALSAGQFMSTGGYVLYIDNITGNSINDIFVFQPTQKKKNRPSVVTAESGQLTGLPNGDQVLMLNNSTRFEGTPQTVDFKVSHFEKYSAYLGYKNVDSTDNQLEKAGFSELLKDKSTYAQAELQWRLALILAVPLMALLAVPMSSVNPRQGRFAKLLPALLLYLIYFLLQSALKSAGASGRVNATLLMPLVSVGFFVLATILSSWDTRWFVALRHRLSIKR</sequence>
<evidence type="ECO:0000256" key="12">
    <source>
        <dbReference type="SAM" id="Phobius"/>
    </source>
</evidence>
<proteinExistence type="inferred from homology"/>
<comment type="function">
    <text evidence="1">Part of the ABC transporter complex LptBFG involved in the translocation of lipopolysaccharide (LPS) from the inner membrane to the outer membrane.</text>
</comment>
<evidence type="ECO:0000256" key="3">
    <source>
        <dbReference type="ARBA" id="ARBA00007725"/>
    </source>
</evidence>
<keyword evidence="7" id="KW-0997">Cell inner membrane</keyword>
<dbReference type="AlphaFoldDB" id="A0A1H7TWC8"/>
<evidence type="ECO:0000256" key="8">
    <source>
        <dbReference type="ARBA" id="ARBA00022692"/>
    </source>
</evidence>
<protein>
    <recommendedName>
        <fullName evidence="4">Lipopolysaccharide export system permease protein LptF</fullName>
    </recommendedName>
</protein>
<evidence type="ECO:0000256" key="11">
    <source>
        <dbReference type="ARBA" id="ARBA00026081"/>
    </source>
</evidence>
<keyword evidence="6" id="KW-1003">Cell membrane</keyword>
<evidence type="ECO:0000256" key="7">
    <source>
        <dbReference type="ARBA" id="ARBA00022519"/>
    </source>
</evidence>
<name>A0A1H7TWC8_9PAST</name>
<gene>
    <name evidence="13" type="ORF">SAMN05444853_10139</name>
</gene>